<dbReference type="InParanoid" id="F6UVQ5"/>
<accession>F6UVQ5</accession>
<evidence type="ECO:0000256" key="11">
    <source>
        <dbReference type="ARBA" id="ARBA00047475"/>
    </source>
</evidence>
<dbReference type="PROSITE" id="PS00375">
    <property type="entry name" value="UDPGT"/>
    <property type="match status" value="1"/>
</dbReference>
<keyword evidence="7 13" id="KW-1133">Transmembrane helix</keyword>
<dbReference type="SUPFAM" id="SSF53756">
    <property type="entry name" value="UDP-Glycosyltransferase/glycogen phosphorylase"/>
    <property type="match status" value="1"/>
</dbReference>
<dbReference type="InterPro" id="IPR050271">
    <property type="entry name" value="UDP-glycosyltransferase"/>
</dbReference>
<comment type="function">
    <text evidence="10">UDP-glucuronosyltransferases catalyze phase II biotransformation reactions in which lipophilic substrates are conjugated with glucuronic acid to increase water solubility and enhance excretion. They are of major importance in the conjugation and subsequent elimination of potentially toxic xenobiotics and endogenous compounds.</text>
</comment>
<dbReference type="eggNOG" id="KOG0032">
    <property type="taxonomic scope" value="Eukaryota"/>
</dbReference>
<comment type="subcellular location">
    <subcellularLocation>
        <location evidence="13">Membrane</location>
        <topology evidence="13">Single-pass membrane protein</topology>
    </subcellularLocation>
    <subcellularLocation>
        <location evidence="1">Membrane</location>
        <topology evidence="1">Single-pass type I membrane protein</topology>
    </subcellularLocation>
</comment>
<comment type="catalytic activity">
    <reaction evidence="11 13">
        <text>glucuronate acceptor + UDP-alpha-D-glucuronate = acceptor beta-D-glucuronoside + UDP + H(+)</text>
        <dbReference type="Rhea" id="RHEA:21032"/>
        <dbReference type="ChEBI" id="CHEBI:15378"/>
        <dbReference type="ChEBI" id="CHEBI:58052"/>
        <dbReference type="ChEBI" id="CHEBI:58223"/>
        <dbReference type="ChEBI" id="CHEBI:132367"/>
        <dbReference type="ChEBI" id="CHEBI:132368"/>
        <dbReference type="EC" id="2.4.1.17"/>
    </reaction>
</comment>
<keyword evidence="9" id="KW-0325">Glycoprotein</keyword>
<reference evidence="14" key="2">
    <citation type="submission" date="2011-06" db="UniProtKB">
        <authorList>
            <consortium name="Ensembl"/>
        </authorList>
    </citation>
    <scope>IDENTIFICATION</scope>
</reference>
<dbReference type="FunCoup" id="F6UVQ5">
    <property type="interactions" value="216"/>
</dbReference>
<keyword evidence="6 13" id="KW-0732">Signal</keyword>
<evidence type="ECO:0000256" key="10">
    <source>
        <dbReference type="ARBA" id="ARBA00037451"/>
    </source>
</evidence>
<feature type="transmembrane region" description="Helical" evidence="13">
    <location>
        <begin position="484"/>
        <end position="504"/>
    </location>
</feature>
<keyword evidence="8 13" id="KW-0472">Membrane</keyword>
<dbReference type="GeneTree" id="ENSGT00940000161263"/>
<evidence type="ECO:0000256" key="2">
    <source>
        <dbReference type="ARBA" id="ARBA00009995"/>
    </source>
</evidence>
<reference evidence="14" key="1">
    <citation type="journal article" date="2010" name="Science">
        <title>The genome of the Western clawed frog Xenopus tropicalis.</title>
        <authorList>
            <person name="Hellsten U."/>
            <person name="Harland R.M."/>
            <person name="Gilchrist M.J."/>
            <person name="Hendrix D."/>
            <person name="Jurka J."/>
            <person name="Kapitonov V."/>
            <person name="Ovcharenko I."/>
            <person name="Putnam N.H."/>
            <person name="Shu S."/>
            <person name="Taher L."/>
            <person name="Blitz I.L."/>
            <person name="Blumberg B."/>
            <person name="Dichmann D.S."/>
            <person name="Dubchak I."/>
            <person name="Amaya E."/>
            <person name="Detter J.C."/>
            <person name="Fletcher R."/>
            <person name="Gerhard D.S."/>
            <person name="Goodstein D."/>
            <person name="Graves T."/>
            <person name="Grigoriev I.V."/>
            <person name="Grimwood J."/>
            <person name="Kawashima T."/>
            <person name="Lindquist E."/>
            <person name="Lucas S.M."/>
            <person name="Mead P.E."/>
            <person name="Mitros T."/>
            <person name="Ogino H."/>
            <person name="Ohta Y."/>
            <person name="Poliakov A.V."/>
            <person name="Pollet N."/>
            <person name="Robert J."/>
            <person name="Salamov A."/>
            <person name="Sater A.K."/>
            <person name="Schmutz J."/>
            <person name="Terry A."/>
            <person name="Vize P.D."/>
            <person name="Warren W.C."/>
            <person name="Wells D."/>
            <person name="Wills A."/>
            <person name="Wilson R.K."/>
            <person name="Zimmerman L.B."/>
            <person name="Zorn A.M."/>
            <person name="Grainger R."/>
            <person name="Grammer T."/>
            <person name="Khokha M.K."/>
            <person name="Richardson P.M."/>
            <person name="Rokhsar D.S."/>
        </authorList>
    </citation>
    <scope>NUCLEOTIDE SEQUENCE [LARGE SCALE GENOMIC DNA]</scope>
    <source>
        <strain evidence="14">Nigerian</strain>
    </source>
</reference>
<feature type="chain" id="PRO_5031603419" description="UDP-glucuronosyltransferase" evidence="13">
    <location>
        <begin position="23"/>
        <end position="533"/>
    </location>
</feature>
<dbReference type="PANTHER" id="PTHR48043">
    <property type="entry name" value="EG:EG0003.4 PROTEIN-RELATED"/>
    <property type="match status" value="1"/>
</dbReference>
<evidence type="ECO:0000313" key="14">
    <source>
        <dbReference type="Ensembl" id="ENSXETP00000040510"/>
    </source>
</evidence>
<proteinExistence type="inferred from homology"/>
<gene>
    <name evidence="14" type="primary">ugt3a2</name>
</gene>
<dbReference type="Pfam" id="PF00201">
    <property type="entry name" value="UDPGT"/>
    <property type="match status" value="1"/>
</dbReference>
<dbReference type="Bgee" id="ENSXETG00000018709">
    <property type="expression patterns" value="Expressed in liver and 4 other cell types or tissues"/>
</dbReference>
<keyword evidence="5 13" id="KW-0812">Transmembrane</keyword>
<keyword evidence="3 12" id="KW-0328">Glycosyltransferase</keyword>
<organism evidence="14">
    <name type="scientific">Xenopus tropicalis</name>
    <name type="common">Western clawed frog</name>
    <name type="synonym">Silurana tropicalis</name>
    <dbReference type="NCBI Taxonomy" id="8364"/>
    <lineage>
        <taxon>Eukaryota</taxon>
        <taxon>Metazoa</taxon>
        <taxon>Chordata</taxon>
        <taxon>Craniata</taxon>
        <taxon>Vertebrata</taxon>
        <taxon>Euteleostomi</taxon>
        <taxon>Amphibia</taxon>
        <taxon>Batrachia</taxon>
        <taxon>Anura</taxon>
        <taxon>Pipoidea</taxon>
        <taxon>Pipidae</taxon>
        <taxon>Xenopodinae</taxon>
        <taxon>Xenopus</taxon>
        <taxon>Silurana</taxon>
    </lineage>
</organism>
<accession>Q0IIT8</accession>
<dbReference type="FunFam" id="3.40.50.2000:FF:000651">
    <property type="entry name" value="UDP-glucuronosyltransferase"/>
    <property type="match status" value="1"/>
</dbReference>
<dbReference type="PANTHER" id="PTHR48043:SF24">
    <property type="entry name" value="UDP-GLUCURONOSYLTRANSFERASE 3A2"/>
    <property type="match status" value="1"/>
</dbReference>
<dbReference type="InterPro" id="IPR035595">
    <property type="entry name" value="UDP_glycos_trans_CS"/>
</dbReference>
<sequence>MAAGRKSLILCLLVQHFVLLQGAKILTVCLAGGSHYLWMDEISRILHNNGHEVTMFRQTADNFLPGYPTPDSPYRVVICSMDETCQKEFIAFFKEDLKLYFKGRHNLSLLDFMAQLSLQCKMIFNQTSIINLLKEEKYDIAVIDSFNPCSFLVSEKLGIPFIATHPFALKNAWHSGIPNQLSYVPVFQTQLTDHMDFFERVKNVLMYIGSRVEESKIHSLFDDVIEEHFPAGSRPTFVELYKKTALWMYNTDFTLEFSHPFFPNVLYIGGLLAKPANPVSQELEDFISQSGEHGFIIVAFGSMVSSSPFTEFVKEMNDGFAKIPLKVIWRYRISEWPKELQLAPNVKIMDWISQNDLLGHPKARLLVTHGGINSVQEAIYHGVPMVAIPLFGDQFDNAVRIKAKHLGTFILPGQLKAEKFVNAIRHVIEDESYKNSAMHFSLIQRSQPFPKEQQIVRWVEHIVTVGGANHLIPYSYQQPLYQQYLLDVILFVCVCLIGACYITVKVLRLFIQRLCSVRKLIAGHRETYGICPI</sequence>
<feature type="signal peptide" evidence="13">
    <location>
        <begin position="1"/>
        <end position="22"/>
    </location>
</feature>
<dbReference type="PhylomeDB" id="F6UVQ5"/>
<evidence type="ECO:0000256" key="9">
    <source>
        <dbReference type="ARBA" id="ARBA00023180"/>
    </source>
</evidence>
<protein>
    <recommendedName>
        <fullName evidence="13">UDP-glucuronosyltransferase</fullName>
        <ecNumber evidence="13">2.4.1.17</ecNumber>
    </recommendedName>
</protein>
<dbReference type="HOGENOM" id="CLU_036726_1_0_1"/>
<evidence type="ECO:0000256" key="1">
    <source>
        <dbReference type="ARBA" id="ARBA00004479"/>
    </source>
</evidence>
<evidence type="ECO:0000256" key="4">
    <source>
        <dbReference type="ARBA" id="ARBA00022679"/>
    </source>
</evidence>
<dbReference type="CDD" id="cd03784">
    <property type="entry name" value="GT1_Gtf-like"/>
    <property type="match status" value="1"/>
</dbReference>
<dbReference type="DNASU" id="549278"/>
<keyword evidence="4 12" id="KW-0808">Transferase</keyword>
<evidence type="ECO:0000256" key="13">
    <source>
        <dbReference type="RuleBase" id="RU362059"/>
    </source>
</evidence>
<name>F6UVQ5_XENTR</name>
<evidence type="ECO:0000256" key="12">
    <source>
        <dbReference type="RuleBase" id="RU003718"/>
    </source>
</evidence>
<dbReference type="GO" id="GO:0015020">
    <property type="term" value="F:glucuronosyltransferase activity"/>
    <property type="evidence" value="ECO:0007669"/>
    <property type="project" value="UniProtKB-EC"/>
</dbReference>
<evidence type="ECO:0000256" key="7">
    <source>
        <dbReference type="ARBA" id="ARBA00022989"/>
    </source>
</evidence>
<dbReference type="Gene3D" id="3.40.50.2000">
    <property type="entry name" value="Glycogen Phosphorylase B"/>
    <property type="match status" value="2"/>
</dbReference>
<evidence type="ECO:0000256" key="8">
    <source>
        <dbReference type="ARBA" id="ARBA00023136"/>
    </source>
</evidence>
<evidence type="ECO:0000256" key="5">
    <source>
        <dbReference type="ARBA" id="ARBA00022692"/>
    </source>
</evidence>
<dbReference type="AlphaFoldDB" id="F6UVQ5"/>
<dbReference type="GO" id="GO:0016020">
    <property type="term" value="C:membrane"/>
    <property type="evidence" value="ECO:0007669"/>
    <property type="project" value="UniProtKB-SubCell"/>
</dbReference>
<dbReference type="Ensembl" id="ENSXETT00000040510">
    <property type="protein sequence ID" value="ENSXETP00000040510"/>
    <property type="gene ID" value="ENSXETG00000018709"/>
</dbReference>
<dbReference type="ExpressionAtlas" id="F6UVQ5">
    <property type="expression patterns" value="differential"/>
</dbReference>
<dbReference type="EC" id="2.4.1.17" evidence="13"/>
<evidence type="ECO:0000256" key="3">
    <source>
        <dbReference type="ARBA" id="ARBA00022676"/>
    </source>
</evidence>
<comment type="similarity">
    <text evidence="2 12">Belongs to the UDP-glycosyltransferase family.</text>
</comment>
<dbReference type="FunFam" id="3.40.50.2000:FF:000474">
    <property type="entry name" value="UDP-glucuronosyltransferase"/>
    <property type="match status" value="1"/>
</dbReference>
<evidence type="ECO:0000256" key="6">
    <source>
        <dbReference type="ARBA" id="ARBA00022729"/>
    </source>
</evidence>
<dbReference type="InterPro" id="IPR002213">
    <property type="entry name" value="UDP_glucos_trans"/>
</dbReference>